<dbReference type="Proteomes" id="UP000574390">
    <property type="component" value="Unassembled WGS sequence"/>
</dbReference>
<reference evidence="1 2" key="1">
    <citation type="submission" date="2020-04" db="EMBL/GenBank/DDBJ databases">
        <title>Perkinsus olseni comparative genomics.</title>
        <authorList>
            <person name="Bogema D.R."/>
        </authorList>
    </citation>
    <scope>NUCLEOTIDE SEQUENCE [LARGE SCALE GENOMIC DNA]</scope>
    <source>
        <strain evidence="1">ATCC PRA-205</strain>
    </source>
</reference>
<protein>
    <submittedName>
        <fullName evidence="1">Uncharacterized protein</fullName>
    </submittedName>
</protein>
<gene>
    <name evidence="1" type="ORF">FOZ62_018166</name>
</gene>
<evidence type="ECO:0000313" key="1">
    <source>
        <dbReference type="EMBL" id="KAF4744557.1"/>
    </source>
</evidence>
<proteinExistence type="predicted"/>
<comment type="caution">
    <text evidence="1">The sequence shown here is derived from an EMBL/GenBank/DDBJ whole genome shotgun (WGS) entry which is preliminary data.</text>
</comment>
<dbReference type="AlphaFoldDB" id="A0A7J6TI83"/>
<dbReference type="EMBL" id="JABANM010007265">
    <property type="protein sequence ID" value="KAF4744557.1"/>
    <property type="molecule type" value="Genomic_DNA"/>
</dbReference>
<evidence type="ECO:0000313" key="2">
    <source>
        <dbReference type="Proteomes" id="UP000574390"/>
    </source>
</evidence>
<sequence>MNCQVRKLESAALERRRTAARIVATEDSKPPANASKLSRMSMRLMRGTEDLIGSKSREYDCLPVHGELQHCTPDMIIVTGRKGLNQRINGIYGRLDISNNGRPVYIKVQEKREELICWTVAAWDIVRKMGHDVGRTHKYSPRLVYRVYSDMRRIMGD</sequence>
<accession>A0A7J6TI83</accession>
<feature type="non-terminal residue" evidence="1">
    <location>
        <position position="157"/>
    </location>
</feature>
<organism evidence="1 2">
    <name type="scientific">Perkinsus olseni</name>
    <name type="common">Perkinsus atlanticus</name>
    <dbReference type="NCBI Taxonomy" id="32597"/>
    <lineage>
        <taxon>Eukaryota</taxon>
        <taxon>Sar</taxon>
        <taxon>Alveolata</taxon>
        <taxon>Perkinsozoa</taxon>
        <taxon>Perkinsea</taxon>
        <taxon>Perkinsida</taxon>
        <taxon>Perkinsidae</taxon>
        <taxon>Perkinsus</taxon>
    </lineage>
</organism>
<name>A0A7J6TI83_PEROL</name>